<accession>A6GIX8</accession>
<dbReference type="eggNOG" id="COG2340">
    <property type="taxonomic scope" value="Bacteria"/>
</dbReference>
<proteinExistence type="predicted"/>
<organism evidence="2 3">
    <name type="scientific">Plesiocystis pacifica SIR-1</name>
    <dbReference type="NCBI Taxonomy" id="391625"/>
    <lineage>
        <taxon>Bacteria</taxon>
        <taxon>Pseudomonadati</taxon>
        <taxon>Myxococcota</taxon>
        <taxon>Polyangia</taxon>
        <taxon>Nannocystales</taxon>
        <taxon>Nannocystaceae</taxon>
        <taxon>Plesiocystis</taxon>
    </lineage>
</organism>
<dbReference type="PANTHER" id="PTHR10334">
    <property type="entry name" value="CYSTEINE-RICH SECRETORY PROTEIN-RELATED"/>
    <property type="match status" value="1"/>
</dbReference>
<dbReference type="RefSeq" id="WP_006976664.1">
    <property type="nucleotide sequence ID" value="NZ_ABCS01000145.1"/>
</dbReference>
<dbReference type="Pfam" id="PF00188">
    <property type="entry name" value="CAP"/>
    <property type="match status" value="1"/>
</dbReference>
<dbReference type="Proteomes" id="UP000005801">
    <property type="component" value="Unassembled WGS sequence"/>
</dbReference>
<gene>
    <name evidence="2" type="ORF">PPSIR1_17870</name>
</gene>
<dbReference type="Gene3D" id="3.40.33.10">
    <property type="entry name" value="CAP"/>
    <property type="match status" value="1"/>
</dbReference>
<dbReference type="PROSITE" id="PS01009">
    <property type="entry name" value="CRISP_1"/>
    <property type="match status" value="1"/>
</dbReference>
<sequence>MLDGWLSDDDDDLDTLLLDEDDHHGLRNQLRAQRARRLTFGSVLVSAALLCIPALASLGDPAHVEDPGAFATDMLATHNEVRREVDTPGSADLPPLRWSDALSHSAAEVAAECRFEHSYGPHGENLYARAAATSPESVVHAWAGEVDDWTRVSGQCAEGKICGHYTQLVWRDSRQVGCAVQRCDANSPFVYRGGYEEWMLWVCHYDPPGNIRGRAPY</sequence>
<dbReference type="InterPro" id="IPR035940">
    <property type="entry name" value="CAP_sf"/>
</dbReference>
<keyword evidence="3" id="KW-1185">Reference proteome</keyword>
<dbReference type="PRINTS" id="PR00837">
    <property type="entry name" value="V5TPXLIKE"/>
</dbReference>
<dbReference type="GO" id="GO:0005576">
    <property type="term" value="C:extracellular region"/>
    <property type="evidence" value="ECO:0007669"/>
    <property type="project" value="InterPro"/>
</dbReference>
<dbReference type="SUPFAM" id="SSF55797">
    <property type="entry name" value="PR-1-like"/>
    <property type="match status" value="1"/>
</dbReference>
<reference evidence="2 3" key="1">
    <citation type="submission" date="2007-06" db="EMBL/GenBank/DDBJ databases">
        <authorList>
            <person name="Shimkets L."/>
            <person name="Ferriera S."/>
            <person name="Johnson J."/>
            <person name="Kravitz S."/>
            <person name="Beeson K."/>
            <person name="Sutton G."/>
            <person name="Rogers Y.-H."/>
            <person name="Friedman R."/>
            <person name="Frazier M."/>
            <person name="Venter J.C."/>
        </authorList>
    </citation>
    <scope>NUCLEOTIDE SEQUENCE [LARGE SCALE GENOMIC DNA]</scope>
    <source>
        <strain evidence="2 3">SIR-1</strain>
    </source>
</reference>
<name>A6GIX8_9BACT</name>
<dbReference type="STRING" id="391625.PPSIR1_17870"/>
<evidence type="ECO:0000313" key="2">
    <source>
        <dbReference type="EMBL" id="EDM74175.1"/>
    </source>
</evidence>
<evidence type="ECO:0000259" key="1">
    <source>
        <dbReference type="SMART" id="SM00198"/>
    </source>
</evidence>
<protein>
    <submittedName>
        <fullName evidence="2">Putative lipoprotein</fullName>
    </submittedName>
</protein>
<dbReference type="InterPro" id="IPR018244">
    <property type="entry name" value="Allrgn_V5/Tpx1_CS"/>
</dbReference>
<dbReference type="InterPro" id="IPR001283">
    <property type="entry name" value="CRISP-related"/>
</dbReference>
<dbReference type="SMART" id="SM00198">
    <property type="entry name" value="SCP"/>
    <property type="match status" value="1"/>
</dbReference>
<dbReference type="OrthoDB" id="9794228at2"/>
<dbReference type="InterPro" id="IPR014044">
    <property type="entry name" value="CAP_dom"/>
</dbReference>
<feature type="domain" description="SCP" evidence="1">
    <location>
        <begin position="69"/>
        <end position="213"/>
    </location>
</feature>
<dbReference type="AlphaFoldDB" id="A6GIX8"/>
<evidence type="ECO:0000313" key="3">
    <source>
        <dbReference type="Proteomes" id="UP000005801"/>
    </source>
</evidence>
<dbReference type="EMBL" id="ABCS01000145">
    <property type="protein sequence ID" value="EDM74175.1"/>
    <property type="molecule type" value="Genomic_DNA"/>
</dbReference>
<comment type="caution">
    <text evidence="2">The sequence shown here is derived from an EMBL/GenBank/DDBJ whole genome shotgun (WGS) entry which is preliminary data.</text>
</comment>
<keyword evidence="2" id="KW-0449">Lipoprotein</keyword>